<dbReference type="Proteomes" id="UP000652760">
    <property type="component" value="Unassembled WGS sequence"/>
</dbReference>
<comment type="caution">
    <text evidence="2">The sequence shown here is derived from an EMBL/GenBank/DDBJ whole genome shotgun (WGS) entry which is preliminary data.</text>
</comment>
<feature type="coiled-coil region" evidence="1">
    <location>
        <begin position="70"/>
        <end position="130"/>
    </location>
</feature>
<keyword evidence="1" id="KW-0175">Coiled coil</keyword>
<evidence type="ECO:0000313" key="3">
    <source>
        <dbReference type="Proteomes" id="UP000652760"/>
    </source>
</evidence>
<organism evidence="2 3">
    <name type="scientific">Azospirillum endophyticum</name>
    <dbReference type="NCBI Taxonomy" id="2800326"/>
    <lineage>
        <taxon>Bacteria</taxon>
        <taxon>Pseudomonadati</taxon>
        <taxon>Pseudomonadota</taxon>
        <taxon>Alphaproteobacteria</taxon>
        <taxon>Rhodospirillales</taxon>
        <taxon>Azospirillaceae</taxon>
        <taxon>Azospirillum</taxon>
    </lineage>
</organism>
<evidence type="ECO:0000256" key="1">
    <source>
        <dbReference type="SAM" id="Coils"/>
    </source>
</evidence>
<protein>
    <submittedName>
        <fullName evidence="2">Uncharacterized protein</fullName>
    </submittedName>
</protein>
<dbReference type="EMBL" id="JAENHM010000030">
    <property type="protein sequence ID" value="MBK1837999.1"/>
    <property type="molecule type" value="Genomic_DNA"/>
</dbReference>
<proteinExistence type="predicted"/>
<gene>
    <name evidence="2" type="ORF">JHL17_11300</name>
</gene>
<name>A0ABS1F3I5_9PROT</name>
<accession>A0ABS1F3I5</accession>
<reference evidence="3" key="1">
    <citation type="submission" date="2021-01" db="EMBL/GenBank/DDBJ databases">
        <title>Genome public.</title>
        <authorList>
            <person name="Liu C."/>
            <person name="Sun Q."/>
        </authorList>
    </citation>
    <scope>NUCLEOTIDE SEQUENCE [LARGE SCALE GENOMIC DNA]</scope>
    <source>
        <strain evidence="3">YIM B02556</strain>
    </source>
</reference>
<evidence type="ECO:0000313" key="2">
    <source>
        <dbReference type="EMBL" id="MBK1837999.1"/>
    </source>
</evidence>
<keyword evidence="3" id="KW-1185">Reference proteome</keyword>
<sequence length="201" mass="21733">MSAKDLEKALAHARAALVEATAAVETLRLKYRVAESGFAAAEERRRDVSVKAALGDQGASEELRTATTARDDARTLMEDLQLALQQAEAAIPLRQKDVTAAVAAVNEMHLKELAAVRVEAAERVEKAMAEAEAAYFAYYEAGAAIIRSGLPLNSRQVAMAEAGAFLAIPFRLRQDVLDNRGFAGEKTAPLAEPHRQFWGLN</sequence>
<dbReference type="RefSeq" id="WP_200193068.1">
    <property type="nucleotide sequence ID" value="NZ_JAENHM010000030.1"/>
</dbReference>